<evidence type="ECO:0000313" key="3">
    <source>
        <dbReference type="EMBL" id="KKQ34612.1"/>
    </source>
</evidence>
<evidence type="ECO:0000259" key="2">
    <source>
        <dbReference type="Pfam" id="PF22763"/>
    </source>
</evidence>
<accession>A0A0G0GX30</accession>
<dbReference type="PATRIC" id="fig|1618742.3.peg.655"/>
<proteinExistence type="predicted"/>
<dbReference type="InterPro" id="IPR054468">
    <property type="entry name" value="NrSPol-like_HBD"/>
</dbReference>
<gene>
    <name evidence="3" type="ORF">US50_C0042G0001</name>
</gene>
<dbReference type="InterPro" id="IPR036388">
    <property type="entry name" value="WH-like_DNA-bd_sf"/>
</dbReference>
<feature type="coiled-coil region" evidence="1">
    <location>
        <begin position="489"/>
        <end position="516"/>
    </location>
</feature>
<protein>
    <submittedName>
        <fullName evidence="3">Virulence-associated protein E</fullName>
    </submittedName>
</protein>
<keyword evidence="1" id="KW-0175">Coiled coil</keyword>
<name>A0A0G0GX30_9BACT</name>
<dbReference type="EMBL" id="LBTF01000042">
    <property type="protein sequence ID" value="KKQ34612.1"/>
    <property type="molecule type" value="Genomic_DNA"/>
</dbReference>
<feature type="domain" description="NrS-1 polymerase-like HBD" evidence="2">
    <location>
        <begin position="161"/>
        <end position="219"/>
    </location>
</feature>
<dbReference type="SUPFAM" id="SSF52540">
    <property type="entry name" value="P-loop containing nucleoside triphosphate hydrolases"/>
    <property type="match status" value="1"/>
</dbReference>
<organism evidence="3 4">
    <name type="scientific">Candidatus Nomurabacteria bacterium GW2011_GWB1_37_5</name>
    <dbReference type="NCBI Taxonomy" id="1618742"/>
    <lineage>
        <taxon>Bacteria</taxon>
        <taxon>Candidatus Nomuraibacteriota</taxon>
    </lineage>
</organism>
<dbReference type="Pfam" id="PF22763">
    <property type="entry name" value="NrS1-1_pol-like_HBD"/>
    <property type="match status" value="1"/>
</dbReference>
<evidence type="ECO:0000313" key="4">
    <source>
        <dbReference type="Proteomes" id="UP000033876"/>
    </source>
</evidence>
<dbReference type="Gene3D" id="1.10.10.10">
    <property type="entry name" value="Winged helix-like DNA-binding domain superfamily/Winged helix DNA-binding domain"/>
    <property type="match status" value="1"/>
</dbReference>
<evidence type="ECO:0000256" key="1">
    <source>
        <dbReference type="SAM" id="Coils"/>
    </source>
</evidence>
<comment type="caution">
    <text evidence="3">The sequence shown here is derived from an EMBL/GenBank/DDBJ whole genome shotgun (WGS) entry which is preliminary data.</text>
</comment>
<reference evidence="3 4" key="1">
    <citation type="journal article" date="2015" name="Nature">
        <title>rRNA introns, odd ribosomes, and small enigmatic genomes across a large radiation of phyla.</title>
        <authorList>
            <person name="Brown C.T."/>
            <person name="Hug L.A."/>
            <person name="Thomas B.C."/>
            <person name="Sharon I."/>
            <person name="Castelle C.J."/>
            <person name="Singh A."/>
            <person name="Wilkins M.J."/>
            <person name="Williams K.H."/>
            <person name="Banfield J.F."/>
        </authorList>
    </citation>
    <scope>NUCLEOTIDE SEQUENCE [LARGE SCALE GENOMIC DNA]</scope>
</reference>
<dbReference type="Proteomes" id="UP000033876">
    <property type="component" value="Unassembled WGS sequence"/>
</dbReference>
<dbReference type="AlphaFoldDB" id="A0A0G0GX30"/>
<dbReference type="Gene3D" id="3.40.50.300">
    <property type="entry name" value="P-loop containing nucleotide triphosphate hydrolases"/>
    <property type="match status" value="1"/>
</dbReference>
<sequence>MPDQLLLGIDIDHCLEGNVIMHEQKESITQLIKEADTYVEISPSNTGLHLFLSLTAPLQLIANRQRDFEAYTSGRYFTVTENPYKESKPIRIISPDEAKALLAIIGYPWGKEKIQQNHLATTVAVSLDDATVLSKMFSSKNGNKIKALYAGDVSIYKEDDSSADMALCSHLAFWTARNPTQMERIWLASPLGSRGKTQERKDYRDRTIDTAIKNCTEVYGIQTKNTVDKNLENIKEMEIVSWGEFSKKEFPEARWRIKDLIPMEGFVILSAISGEKKTWVSLEMAKCISQGVDFLSTNIFKTEQGKILYVDQENPERDIVRRGKKLGIKENGNFFLYRPDSLNLNEEKVANEFLKLIVNNDIKVVFVDTLRAVAGGLKEDKAEDVRMFFNRFKILKDTGVAIIWLDHRRKPLNFEGKVPKKEQLLGSQDKTASVEILLQLSSESGSDEIRVYQAKNRLDKEIPAFKILMKDSVAEDGIETITLGYDGIIEEDETKKDEAKENILALLRESEKTTKEILDVLSRQKIGSKNSRAGLKELFEEGKIDMAKRGKQNLYFLVQEKTNESDIKDDLGNF</sequence>
<dbReference type="Pfam" id="PF13481">
    <property type="entry name" value="AAA_25"/>
    <property type="match status" value="1"/>
</dbReference>
<dbReference type="InterPro" id="IPR027417">
    <property type="entry name" value="P-loop_NTPase"/>
</dbReference>